<dbReference type="AlphaFoldDB" id="A0AA94EHD0"/>
<dbReference type="InterPro" id="IPR046348">
    <property type="entry name" value="SIS_dom_sf"/>
</dbReference>
<dbReference type="GO" id="GO:1901135">
    <property type="term" value="P:carbohydrate derivative metabolic process"/>
    <property type="evidence" value="ECO:0007669"/>
    <property type="project" value="InterPro"/>
</dbReference>
<organism evidence="2 3">
    <name type="scientific">Idiomarina aquatica</name>
    <dbReference type="NCBI Taxonomy" id="1327752"/>
    <lineage>
        <taxon>Bacteria</taxon>
        <taxon>Pseudomonadati</taxon>
        <taxon>Pseudomonadota</taxon>
        <taxon>Gammaproteobacteria</taxon>
        <taxon>Alteromonadales</taxon>
        <taxon>Idiomarinaceae</taxon>
        <taxon>Idiomarina</taxon>
    </lineage>
</organism>
<dbReference type="EMBL" id="PIPS01000001">
    <property type="protein sequence ID" value="RUO45354.1"/>
    <property type="molecule type" value="Genomic_DNA"/>
</dbReference>
<dbReference type="PROSITE" id="PS51464">
    <property type="entry name" value="SIS"/>
    <property type="match status" value="1"/>
</dbReference>
<protein>
    <submittedName>
        <fullName evidence="2">Phosphoheptose isomerase</fullName>
    </submittedName>
</protein>
<dbReference type="PANTHER" id="PTHR30390">
    <property type="entry name" value="SEDOHEPTULOSE 7-PHOSPHATE ISOMERASE / DNAA INITIATOR-ASSOCIATING FACTOR FOR REPLICATION INITIATION"/>
    <property type="match status" value="1"/>
</dbReference>
<gene>
    <name evidence="2" type="ORF">CWE23_04930</name>
</gene>
<dbReference type="RefSeq" id="WP_126819663.1">
    <property type="nucleotide sequence ID" value="NZ_PIPS01000001.1"/>
</dbReference>
<dbReference type="Pfam" id="PF13580">
    <property type="entry name" value="SIS_2"/>
    <property type="match status" value="1"/>
</dbReference>
<dbReference type="GO" id="GO:0016853">
    <property type="term" value="F:isomerase activity"/>
    <property type="evidence" value="ECO:0007669"/>
    <property type="project" value="UniProtKB-KW"/>
</dbReference>
<feature type="domain" description="SIS" evidence="1">
    <location>
        <begin position="35"/>
        <end position="182"/>
    </location>
</feature>
<comment type="caution">
    <text evidence="2">The sequence shown here is derived from an EMBL/GenBank/DDBJ whole genome shotgun (WGS) entry which is preliminary data.</text>
</comment>
<accession>A0AA94EHD0</accession>
<reference evidence="3" key="1">
    <citation type="journal article" date="2018" name="Front. Microbiol.">
        <title>Genome-Based Analysis Reveals the Taxonomy and Diversity of the Family Idiomarinaceae.</title>
        <authorList>
            <person name="Liu Y."/>
            <person name="Lai Q."/>
            <person name="Shao Z."/>
        </authorList>
    </citation>
    <scope>NUCLEOTIDE SEQUENCE [LARGE SCALE GENOMIC DNA]</scope>
    <source>
        <strain evidence="3">SN-14</strain>
    </source>
</reference>
<dbReference type="GO" id="GO:0097367">
    <property type="term" value="F:carbohydrate derivative binding"/>
    <property type="evidence" value="ECO:0007669"/>
    <property type="project" value="InterPro"/>
</dbReference>
<evidence type="ECO:0000313" key="2">
    <source>
        <dbReference type="EMBL" id="RUO45354.1"/>
    </source>
</evidence>
<dbReference type="Proteomes" id="UP000286680">
    <property type="component" value="Unassembled WGS sequence"/>
</dbReference>
<dbReference type="InterPro" id="IPR001347">
    <property type="entry name" value="SIS_dom"/>
</dbReference>
<evidence type="ECO:0000313" key="3">
    <source>
        <dbReference type="Proteomes" id="UP000286680"/>
    </source>
</evidence>
<dbReference type="SUPFAM" id="SSF53697">
    <property type="entry name" value="SIS domain"/>
    <property type="match status" value="1"/>
</dbReference>
<keyword evidence="3" id="KW-1185">Reference proteome</keyword>
<evidence type="ECO:0000259" key="1">
    <source>
        <dbReference type="PROSITE" id="PS51464"/>
    </source>
</evidence>
<keyword evidence="2" id="KW-0413">Isomerase</keyword>
<dbReference type="CDD" id="cd05006">
    <property type="entry name" value="SIS_GmhA"/>
    <property type="match status" value="1"/>
</dbReference>
<proteinExistence type="predicted"/>
<name>A0AA94EHD0_9GAMM</name>
<dbReference type="InterPro" id="IPR035461">
    <property type="entry name" value="GmhA/DiaA"/>
</dbReference>
<dbReference type="Gene3D" id="3.40.50.10490">
    <property type="entry name" value="Glucose-6-phosphate isomerase like protein, domain 1"/>
    <property type="match status" value="1"/>
</dbReference>
<sequence length="182" mass="19909">MQSERVKTVFTESIQTQISAVEGLSDVIEDTVGLLVNSLLNGQRLFVHGNASASWLSQHFAEKMNCGMKLERPAFQAIPLQSYGHQQVASLAQSNDILIVIAAADGDDQTLIETMEVALSREMIIVALTGQNNELVSGLLGADDVEIQVPSLNPARVLEQQLLISHCLCELIEQTIFPQEHE</sequence>
<dbReference type="InterPro" id="IPR050099">
    <property type="entry name" value="SIS_GmhA/DiaA_subfam"/>
</dbReference>
<dbReference type="PANTHER" id="PTHR30390:SF6">
    <property type="entry name" value="DNAA INITIATOR-ASSOCIATING PROTEIN DIAA"/>
    <property type="match status" value="1"/>
</dbReference>